<organism evidence="1">
    <name type="scientific">Heterostelium pallidum</name>
    <name type="common">Cellular slime mold</name>
    <name type="synonym">Polysphondylium pallidum</name>
    <dbReference type="NCBI Taxonomy" id="13642"/>
    <lineage>
        <taxon>Eukaryota</taxon>
        <taxon>Amoebozoa</taxon>
        <taxon>Evosea</taxon>
        <taxon>Eumycetozoa</taxon>
        <taxon>Dictyostelia</taxon>
        <taxon>Acytosteliales</taxon>
        <taxon>Acytosteliaceae</taxon>
        <taxon>Heterostelium</taxon>
    </lineage>
</organism>
<proteinExistence type="predicted"/>
<geneLocation type="mitochondrion" evidence="1"/>
<dbReference type="GeneID" id="3283682"/>
<name>Q5ILL0_HETPA</name>
<dbReference type="EMBL" id="AY700145">
    <property type="protein sequence ID" value="AAU00600.1"/>
    <property type="molecule type" value="Genomic_DNA"/>
</dbReference>
<gene>
    <name evidence="1" type="primary">rps3</name>
</gene>
<dbReference type="RefSeq" id="YP_209585.1">
    <property type="nucleotide sequence ID" value="NC_006862.1"/>
</dbReference>
<dbReference type="GO" id="GO:0005840">
    <property type="term" value="C:ribosome"/>
    <property type="evidence" value="ECO:0007669"/>
    <property type="project" value="UniProtKB-KW"/>
</dbReference>
<dbReference type="AlphaFoldDB" id="Q5ILL0"/>
<reference evidence="1" key="1">
    <citation type="submission" date="2004-08" db="EMBL/GenBank/DDBJ databases">
        <title>Complete sequence of Polysphondylium pallidum and Hartmannella vermiformis mitochondrial DNAs.</title>
        <authorList>
            <person name="Burger G."/>
            <person name="Lohan A.J."/>
            <person name="Angata K."/>
            <person name="Lang B.F."/>
            <person name="Gray M.W."/>
        </authorList>
    </citation>
    <scope>NUCLEOTIDE SEQUENCE</scope>
    <source>
        <strain evidence="1">CK8</strain>
    </source>
</reference>
<keyword evidence="1" id="KW-0496">Mitochondrion</keyword>
<sequence length="389" mass="48723">MGHVVNPVVLRLGVITPWIAASYSRKNNKRIQYTIENFLVYNYIRKFFNNKIYLKVLSKIRKRKKKYLKNFLFSNFPYIFSHLSIMRITNNYQLNLFFYDTSLQYALNLKNKRFFKKKKQKKKKVTLRIRKRRLNKKRILKKYKKFMTYNSFMFQLNVRNKLKFKKYLYKKFIKELREKFKNKFKYKLRRFNNRFARKYSIYNKYSYSRYTKKNKRINLRLRSYYKKRKDLSIKRIKRIKKRKLLKLKKYLLTNNNNIKFFLLKKIQLNATSNKLSRFDIKGRLLKFYKFKPVIKQIMTLKNKNKSYYYKTRNRSKFRNFSLIKLEYKEYKKTKKNIFSFNFKNKKKDIKIKRKRRIFQTFNGLVTKRRRIKSNHYYIIKNKCKNIKSS</sequence>
<evidence type="ECO:0000313" key="1">
    <source>
        <dbReference type="EMBL" id="AAU00600.1"/>
    </source>
</evidence>
<protein>
    <submittedName>
        <fullName evidence="1">Ribosomal protein S3</fullName>
    </submittedName>
</protein>
<accession>Q5ILL0</accession>
<keyword evidence="1" id="KW-0687">Ribonucleoprotein</keyword>
<keyword evidence="1" id="KW-0689">Ribosomal protein</keyword>